<dbReference type="InterPro" id="IPR025476">
    <property type="entry name" value="Helitron_helicase-like"/>
</dbReference>
<keyword evidence="2" id="KW-0175">Coiled coil</keyword>
<dbReference type="FunFam" id="3.40.50.300:FF:002884">
    <property type="entry name" value="ATP-dependent DNA helicase"/>
    <property type="match status" value="1"/>
</dbReference>
<keyword evidence="1" id="KW-0227">DNA damage</keyword>
<feature type="coiled-coil region" evidence="2">
    <location>
        <begin position="972"/>
        <end position="999"/>
    </location>
</feature>
<sequence length="1641" mass="188138">MSLSSHPPFQSKLHKQVPTLQICTVANHLHRVRYTKTTLLLLTQLLFHLLHDIFDIFTVSSSRYLDLGDCDQVCEYCRAHFWYAERLKAHAFSSVVKYNRCCRGGRVKLPLPREPPKPMKDLLVNSHFMKNIRAYNQMFSMTSFGAKIDDSVNDGNGPYVFKVVGQISHWMGSLCPPDDQNPRFLQMYIYDTQNEVHNRLSHFRQNEDSALKSEVVESLIQLLDRYNELVKIFRTARDMCMNNDTPQFNIRLYNNGNRQCYDTPTSGTLGAIVYDSGPKSKNDFDIIIRFKDSVPQRINKLHPLYMALQFPLLFIFGEHGWSPELKLTNDNHGGDKQLTMNMFYSYQLHDRLDIKSLLLQGGRLFQQYLVSAYISIEQNRLDYIESIQDLLRSEYLQGIHDALLKGDTDGHAVGKRTILPPSFTGGPRYMYKHYQDALAICRVHGNPQYFITFTCNVKWPELTRFFERSSNMKCEDRADIIARVFEMKVQDFISYLKNKKPFGEVAAHLYTIEFQKRGLPHCHTLLWVTKPYKITSSEQVDNVISAEIPDPKAYPDLHKIVTELMMHGPCGHARRSSPCMVNGTCSKHFPKQYEPVTRFDKDGYVHYRRRDDGISTKKHNIQLDNSYVVPYNHNLCSVFHAHINVEYCGWNMMIKYLFKYISKGADRIRAKITRCVDESTNATTSKMTEINEIQNFVDARFVCPHEAAWRIFNFDIHSREPAVQVLAVHLEKNQKITFKKKQPLQSIANNPMAKKTTLTQWLHNNEIDSSGRHLTYLDYLSEYKWIAQAKEWSRRTTNRTPAIGRLIYIHPASGELFYLRMLLSHQVGCRTFSEIKKVGDTEFLTYRLACERLGLLGDDKEWTYAFEEAVVSASAGELRSLFVHMLLFCEVANPIDLWARHWRHMSDDLTQKAAQTSSVTTLYLNDEDLQHHLLYELEILLNSNSSSSSLSEFGLPMPPAQMLTNLQNRLLMEEKNYDRNKLAEEHKALQLNLNTEQQRVYDSIMKASSENKQELIFVYGHGGTGKTFLWTTITFALRAAGKIVLTVASSGIASLLLPSGRTAHSRFKIPLDITNESVCHVKKNTQLAQLLIETSLIIWDEAPMNDRKCFEALDKTLRDILNEPTHPFGGKSVLLGGDFRQTLPINPKGTKKDIIASSIVESSLWKHFSIHKLFQNMRLHRPNLTSEEKEKVSKFSSWLLEIGDGQIGISDENDPTDTKWVQIPDEYMIQEHGESLMQLVQFIYNDDALQNPTASILCDRAIVCPKNNTADEINDLILDMLPGQKSVYLSVDSVIPHANEKGDTEILYPPEYLNLLNFNGFPKHHLELKVGAPIMLLRNINQMAGLCNGTRMIVTQLLPRIVEAKVITGTHIGHKVYIPRITLNHNDKELPFVFKRKQFPIKVCYAMTINKSQGQSLKKIGIYLPEPVFGHGQLYVALSRATSPTGLKILLTNEEGQHLTSTKNIVYSDILKKIEISKVDHNGNPIQAYANLNDKTHFQSLIKVGSCYRVTNFICEKSRTYMVIVPHKTSIKVGKAARFEEIPDTGFPLHYFNFSSYDQLSNKADKHDILTDYIGQIHHISDLLIRKGATIIRMRLEDMSGNIIEATFWDDTARRLHTKAATGLESPTIAAVTSMKVTKYH</sequence>
<dbReference type="Gene3D" id="2.40.50.140">
    <property type="entry name" value="Nucleic acid-binding proteins"/>
    <property type="match status" value="1"/>
</dbReference>
<dbReference type="Proteomes" id="UP001172457">
    <property type="component" value="Chromosome 4"/>
</dbReference>
<dbReference type="InterPro" id="IPR012340">
    <property type="entry name" value="NA-bd_OB-fold"/>
</dbReference>
<feature type="non-terminal residue" evidence="6">
    <location>
        <position position="1"/>
    </location>
</feature>
<evidence type="ECO:0000313" key="7">
    <source>
        <dbReference type="Proteomes" id="UP001172457"/>
    </source>
</evidence>
<dbReference type="GO" id="GO:0006310">
    <property type="term" value="P:DNA recombination"/>
    <property type="evidence" value="ECO:0007669"/>
    <property type="project" value="UniProtKB-KW"/>
</dbReference>
<comment type="catalytic activity">
    <reaction evidence="1">
        <text>ATP + H2O = ADP + phosphate + H(+)</text>
        <dbReference type="Rhea" id="RHEA:13065"/>
        <dbReference type="ChEBI" id="CHEBI:15377"/>
        <dbReference type="ChEBI" id="CHEBI:15378"/>
        <dbReference type="ChEBI" id="CHEBI:30616"/>
        <dbReference type="ChEBI" id="CHEBI:43474"/>
        <dbReference type="ChEBI" id="CHEBI:456216"/>
        <dbReference type="EC" id="5.6.2.3"/>
    </reaction>
</comment>
<protein>
    <recommendedName>
        <fullName evidence="1">ATP-dependent DNA helicase</fullName>
        <ecNumber evidence="1">5.6.2.3</ecNumber>
    </recommendedName>
</protein>
<dbReference type="Pfam" id="PF14214">
    <property type="entry name" value="Helitron_like_N"/>
    <property type="match status" value="1"/>
</dbReference>
<dbReference type="CDD" id="cd18809">
    <property type="entry name" value="SF1_C_RecD"/>
    <property type="match status" value="1"/>
</dbReference>
<feature type="domain" description="Helitron helicase-like" evidence="4">
    <location>
        <begin position="343"/>
        <end position="526"/>
    </location>
</feature>
<comment type="caution">
    <text evidence="6">The sequence shown here is derived from an EMBL/GenBank/DDBJ whole genome shotgun (WGS) entry which is preliminary data.</text>
</comment>
<organism evidence="6 7">
    <name type="scientific">Centaurea solstitialis</name>
    <name type="common">yellow star-thistle</name>
    <dbReference type="NCBI Taxonomy" id="347529"/>
    <lineage>
        <taxon>Eukaryota</taxon>
        <taxon>Viridiplantae</taxon>
        <taxon>Streptophyta</taxon>
        <taxon>Embryophyta</taxon>
        <taxon>Tracheophyta</taxon>
        <taxon>Spermatophyta</taxon>
        <taxon>Magnoliopsida</taxon>
        <taxon>eudicotyledons</taxon>
        <taxon>Gunneridae</taxon>
        <taxon>Pentapetalae</taxon>
        <taxon>asterids</taxon>
        <taxon>campanulids</taxon>
        <taxon>Asterales</taxon>
        <taxon>Asteraceae</taxon>
        <taxon>Carduoideae</taxon>
        <taxon>Cardueae</taxon>
        <taxon>Centaureinae</taxon>
        <taxon>Centaurea</taxon>
    </lineage>
</organism>
<comment type="similarity">
    <text evidence="1">Belongs to the helicase family.</text>
</comment>
<evidence type="ECO:0000256" key="2">
    <source>
        <dbReference type="SAM" id="Coils"/>
    </source>
</evidence>
<dbReference type="InterPro" id="IPR027417">
    <property type="entry name" value="P-loop_NTPase"/>
</dbReference>
<keyword evidence="1" id="KW-0378">Hydrolase</keyword>
<dbReference type="EC" id="5.6.2.3" evidence="1"/>
<feature type="domain" description="DNA helicase Pif1-like 2B" evidence="5">
    <location>
        <begin position="1311"/>
        <end position="1357"/>
    </location>
</feature>
<gene>
    <name evidence="6" type="ORF">OSB04_014253</name>
</gene>
<dbReference type="GO" id="GO:0016787">
    <property type="term" value="F:hydrolase activity"/>
    <property type="evidence" value="ECO:0007669"/>
    <property type="project" value="UniProtKB-KW"/>
</dbReference>
<evidence type="ECO:0000256" key="1">
    <source>
        <dbReference type="RuleBase" id="RU363044"/>
    </source>
</evidence>
<comment type="cofactor">
    <cofactor evidence="1">
        <name>Mg(2+)</name>
        <dbReference type="ChEBI" id="CHEBI:18420"/>
    </cofactor>
</comment>
<proteinExistence type="inferred from homology"/>
<dbReference type="InterPro" id="IPR049163">
    <property type="entry name" value="Pif1-like_2B_dom"/>
</dbReference>
<dbReference type="SUPFAM" id="SSF52540">
    <property type="entry name" value="P-loop containing nucleoside triphosphate hydrolases"/>
    <property type="match status" value="2"/>
</dbReference>
<keyword evidence="1" id="KW-0067">ATP-binding</keyword>
<dbReference type="InterPro" id="IPR010285">
    <property type="entry name" value="DNA_helicase_pif1-like_DEAD"/>
</dbReference>
<dbReference type="PANTHER" id="PTHR10492">
    <property type="match status" value="1"/>
</dbReference>
<accession>A0AA38TGL0</accession>
<evidence type="ECO:0000259" key="3">
    <source>
        <dbReference type="Pfam" id="PF05970"/>
    </source>
</evidence>
<evidence type="ECO:0000259" key="4">
    <source>
        <dbReference type="Pfam" id="PF14214"/>
    </source>
</evidence>
<keyword evidence="1" id="KW-0233">DNA recombination</keyword>
<dbReference type="GO" id="GO:0000723">
    <property type="term" value="P:telomere maintenance"/>
    <property type="evidence" value="ECO:0007669"/>
    <property type="project" value="InterPro"/>
</dbReference>
<keyword evidence="1" id="KW-0234">DNA repair</keyword>
<dbReference type="Pfam" id="PF05970">
    <property type="entry name" value="PIF1"/>
    <property type="match status" value="1"/>
</dbReference>
<dbReference type="Gene3D" id="3.40.50.300">
    <property type="entry name" value="P-loop containing nucleotide triphosphate hydrolases"/>
    <property type="match status" value="1"/>
</dbReference>
<evidence type="ECO:0000313" key="6">
    <source>
        <dbReference type="EMBL" id="KAJ9550208.1"/>
    </source>
</evidence>
<reference evidence="6" key="1">
    <citation type="submission" date="2023-03" db="EMBL/GenBank/DDBJ databases">
        <title>Chromosome-scale reference genome and RAD-based genetic map of yellow starthistle (Centaurea solstitialis) reveal putative structural variation and QTLs associated with invader traits.</title>
        <authorList>
            <person name="Reatini B."/>
            <person name="Cang F.A."/>
            <person name="Jiang Q."/>
            <person name="Mckibben M.T.W."/>
            <person name="Barker M.S."/>
            <person name="Rieseberg L.H."/>
            <person name="Dlugosch K.M."/>
        </authorList>
    </citation>
    <scope>NUCLEOTIDE SEQUENCE</scope>
    <source>
        <strain evidence="6">CAN-66</strain>
        <tissue evidence="6">Leaf</tissue>
    </source>
</reference>
<feature type="domain" description="DNA helicase Pif1-like DEAD-box helicase" evidence="3">
    <location>
        <begin position="993"/>
        <end position="1210"/>
    </location>
</feature>
<dbReference type="GO" id="GO:0005524">
    <property type="term" value="F:ATP binding"/>
    <property type="evidence" value="ECO:0007669"/>
    <property type="project" value="UniProtKB-KW"/>
</dbReference>
<evidence type="ECO:0000259" key="5">
    <source>
        <dbReference type="Pfam" id="PF21530"/>
    </source>
</evidence>
<dbReference type="Pfam" id="PF21530">
    <property type="entry name" value="Pif1_2B_dom"/>
    <property type="match status" value="1"/>
</dbReference>
<dbReference type="PANTHER" id="PTHR10492:SF96">
    <property type="entry name" value="ATP-DEPENDENT DNA HELICASE"/>
    <property type="match status" value="1"/>
</dbReference>
<keyword evidence="7" id="KW-1185">Reference proteome</keyword>
<keyword evidence="1" id="KW-0347">Helicase</keyword>
<name>A0AA38TGL0_9ASTR</name>
<dbReference type="GO" id="GO:0043139">
    <property type="term" value="F:5'-3' DNA helicase activity"/>
    <property type="evidence" value="ECO:0007669"/>
    <property type="project" value="UniProtKB-EC"/>
</dbReference>
<keyword evidence="1" id="KW-0547">Nucleotide-binding</keyword>
<dbReference type="GO" id="GO:0006281">
    <property type="term" value="P:DNA repair"/>
    <property type="evidence" value="ECO:0007669"/>
    <property type="project" value="UniProtKB-KW"/>
</dbReference>
<dbReference type="EMBL" id="JARYMX010000004">
    <property type="protein sequence ID" value="KAJ9550208.1"/>
    <property type="molecule type" value="Genomic_DNA"/>
</dbReference>